<evidence type="ECO:0000256" key="3">
    <source>
        <dbReference type="ARBA" id="ARBA00004784"/>
    </source>
</evidence>
<evidence type="ECO:0000256" key="8">
    <source>
        <dbReference type="ARBA" id="ARBA00022679"/>
    </source>
</evidence>
<keyword evidence="10 16" id="KW-0418">Kinase</keyword>
<evidence type="ECO:0000256" key="2">
    <source>
        <dbReference type="ARBA" id="ARBA00004690"/>
    </source>
</evidence>
<organism evidence="20 22">
    <name type="scientific">Turicibacter bilis</name>
    <dbReference type="NCBI Taxonomy" id="2735723"/>
    <lineage>
        <taxon>Bacteria</taxon>
        <taxon>Bacillati</taxon>
        <taxon>Bacillota</taxon>
        <taxon>Erysipelotrichia</taxon>
        <taxon>Erysipelotrichales</taxon>
        <taxon>Turicibacteraceae</taxon>
        <taxon>Turicibacter</taxon>
    </lineage>
</organism>
<dbReference type="InterPro" id="IPR000764">
    <property type="entry name" value="Uridine_kinase-like"/>
</dbReference>
<dbReference type="PRINTS" id="PR00988">
    <property type="entry name" value="URIDINKINASE"/>
</dbReference>
<dbReference type="EMBL" id="CP071250">
    <property type="protein sequence ID" value="UUF07767.1"/>
    <property type="molecule type" value="Genomic_DNA"/>
</dbReference>
<dbReference type="InterPro" id="IPR027417">
    <property type="entry name" value="P-loop_NTPase"/>
</dbReference>
<name>A0A9Q9FEP0_9FIRM</name>
<evidence type="ECO:0000256" key="5">
    <source>
        <dbReference type="ARBA" id="ARBA00012137"/>
    </source>
</evidence>
<dbReference type="Pfam" id="PF00485">
    <property type="entry name" value="PRK"/>
    <property type="match status" value="1"/>
</dbReference>
<evidence type="ECO:0000256" key="17">
    <source>
        <dbReference type="RuleBase" id="RU003825"/>
    </source>
</evidence>
<evidence type="ECO:0000256" key="15">
    <source>
        <dbReference type="ARBA" id="ARBA00048909"/>
    </source>
</evidence>
<keyword evidence="7 16" id="KW-0963">Cytoplasm</keyword>
<dbReference type="CDD" id="cd02023">
    <property type="entry name" value="UMPK"/>
    <property type="match status" value="1"/>
</dbReference>
<evidence type="ECO:0000256" key="10">
    <source>
        <dbReference type="ARBA" id="ARBA00022777"/>
    </source>
</evidence>
<evidence type="ECO:0000313" key="20">
    <source>
        <dbReference type="EMBL" id="UUF07767.1"/>
    </source>
</evidence>
<evidence type="ECO:0000313" key="22">
    <source>
        <dbReference type="Proteomes" id="UP001058072"/>
    </source>
</evidence>
<sequence>MNKPLIIGVAGGTASGKSSVSRILYDAFSDRTITLLRQDDYYNDQSHMTMEERVKTNYDHPLSMDNELLVKHLKKLMLGYSIEKPVYDYTQHTRSEETEKIEPTKIIIVEGLFVLEDVKIRELLDIKIFVESDDDIRFIRRLLRDTTERGRTIDSVISQYIESVKPMHEEFVEPTKKYADIIVPDGKTNTVALDLLITKINSILNA</sequence>
<evidence type="ECO:0000256" key="13">
    <source>
        <dbReference type="ARBA" id="ARBA00031452"/>
    </source>
</evidence>
<comment type="similarity">
    <text evidence="4 16 17">Belongs to the uridine kinase family.</text>
</comment>
<evidence type="ECO:0000313" key="21">
    <source>
        <dbReference type="Proteomes" id="UP001058016"/>
    </source>
</evidence>
<protein>
    <recommendedName>
        <fullName evidence="6 16">Uridine kinase</fullName>
        <ecNumber evidence="5 16">2.7.1.48</ecNumber>
    </recommendedName>
    <alternativeName>
        <fullName evidence="12 16">Cytidine monophosphokinase</fullName>
    </alternativeName>
    <alternativeName>
        <fullName evidence="13 16">Uridine monophosphokinase</fullName>
    </alternativeName>
</protein>
<reference evidence="20 21" key="1">
    <citation type="submission" date="2021-03" db="EMBL/GenBank/DDBJ databases">
        <title>Comparative Genomics and Metabolomics in the genus Turicibacter.</title>
        <authorList>
            <person name="Maki J."/>
            <person name="Looft T."/>
        </authorList>
    </citation>
    <scope>NUCLEOTIDE SEQUENCE</scope>
    <source>
        <strain evidence="20">ISU324</strain>
        <strain evidence="19 21">MMM721</strain>
    </source>
</reference>
<dbReference type="GO" id="GO:0044206">
    <property type="term" value="P:UMP salvage"/>
    <property type="evidence" value="ECO:0007669"/>
    <property type="project" value="UniProtKB-UniRule"/>
</dbReference>
<dbReference type="NCBIfam" id="NF004018">
    <property type="entry name" value="PRK05480.1"/>
    <property type="match status" value="1"/>
</dbReference>
<keyword evidence="21" id="KW-1185">Reference proteome</keyword>
<dbReference type="Proteomes" id="UP001058016">
    <property type="component" value="Chromosome"/>
</dbReference>
<evidence type="ECO:0000256" key="4">
    <source>
        <dbReference type="ARBA" id="ARBA00005408"/>
    </source>
</evidence>
<proteinExistence type="inferred from homology"/>
<dbReference type="SUPFAM" id="SSF52540">
    <property type="entry name" value="P-loop containing nucleoside triphosphate hydrolases"/>
    <property type="match status" value="1"/>
</dbReference>
<keyword evidence="8 16" id="KW-0808">Transferase</keyword>
<dbReference type="PANTHER" id="PTHR10285">
    <property type="entry name" value="URIDINE KINASE"/>
    <property type="match status" value="1"/>
</dbReference>
<keyword evidence="11 16" id="KW-0067">ATP-binding</keyword>
<accession>A0A9Q9FEP0</accession>
<dbReference type="RefSeq" id="WP_055243222.1">
    <property type="nucleotide sequence ID" value="NZ_CP071249.1"/>
</dbReference>
<dbReference type="EC" id="2.7.1.48" evidence="5 16"/>
<evidence type="ECO:0000256" key="14">
    <source>
        <dbReference type="ARBA" id="ARBA00047436"/>
    </source>
</evidence>
<keyword evidence="9 16" id="KW-0547">Nucleotide-binding</keyword>
<comment type="catalytic activity">
    <reaction evidence="15 16 17">
        <text>uridine + ATP = UMP + ADP + H(+)</text>
        <dbReference type="Rhea" id="RHEA:16825"/>
        <dbReference type="ChEBI" id="CHEBI:15378"/>
        <dbReference type="ChEBI" id="CHEBI:16704"/>
        <dbReference type="ChEBI" id="CHEBI:30616"/>
        <dbReference type="ChEBI" id="CHEBI:57865"/>
        <dbReference type="ChEBI" id="CHEBI:456216"/>
        <dbReference type="EC" id="2.7.1.48"/>
    </reaction>
</comment>
<comment type="catalytic activity">
    <reaction evidence="14 17">
        <text>cytidine + ATP = CMP + ADP + H(+)</text>
        <dbReference type="Rhea" id="RHEA:24674"/>
        <dbReference type="ChEBI" id="CHEBI:15378"/>
        <dbReference type="ChEBI" id="CHEBI:17562"/>
        <dbReference type="ChEBI" id="CHEBI:30616"/>
        <dbReference type="ChEBI" id="CHEBI:60377"/>
        <dbReference type="ChEBI" id="CHEBI:456216"/>
        <dbReference type="EC" id="2.7.1.48"/>
    </reaction>
</comment>
<dbReference type="InterPro" id="IPR006083">
    <property type="entry name" value="PRK/URK"/>
</dbReference>
<feature type="binding site" evidence="16">
    <location>
        <begin position="11"/>
        <end position="18"/>
    </location>
    <ligand>
        <name>ATP</name>
        <dbReference type="ChEBI" id="CHEBI:30616"/>
    </ligand>
</feature>
<evidence type="ECO:0000256" key="12">
    <source>
        <dbReference type="ARBA" id="ARBA00030641"/>
    </source>
</evidence>
<comment type="subcellular location">
    <subcellularLocation>
        <location evidence="1 16 17">Cytoplasm</location>
    </subcellularLocation>
</comment>
<gene>
    <name evidence="16 20" type="primary">udk</name>
    <name evidence="19" type="ORF">J0J69_02720</name>
    <name evidence="20" type="ORF">J0J70_09060</name>
</gene>
<evidence type="ECO:0000259" key="18">
    <source>
        <dbReference type="Pfam" id="PF00485"/>
    </source>
</evidence>
<comment type="pathway">
    <text evidence="2 16 17">Pyrimidine metabolism; UMP biosynthesis via salvage pathway; UMP from uridine: step 1/1.</text>
</comment>
<evidence type="ECO:0000256" key="6">
    <source>
        <dbReference type="ARBA" id="ARBA00021478"/>
    </source>
</evidence>
<dbReference type="GO" id="GO:0004849">
    <property type="term" value="F:uridine kinase activity"/>
    <property type="evidence" value="ECO:0007669"/>
    <property type="project" value="UniProtKB-UniRule"/>
</dbReference>
<dbReference type="AlphaFoldDB" id="A0A9Q9FEP0"/>
<dbReference type="Gene3D" id="3.40.50.300">
    <property type="entry name" value="P-loop containing nucleotide triphosphate hydrolases"/>
    <property type="match status" value="1"/>
</dbReference>
<dbReference type="InterPro" id="IPR026008">
    <property type="entry name" value="Uridine_kinase"/>
</dbReference>
<evidence type="ECO:0000256" key="7">
    <source>
        <dbReference type="ARBA" id="ARBA00022490"/>
    </source>
</evidence>
<feature type="domain" description="Phosphoribulokinase/uridine kinase" evidence="18">
    <location>
        <begin position="6"/>
        <end position="191"/>
    </location>
</feature>
<dbReference type="Proteomes" id="UP001058072">
    <property type="component" value="Chromosome"/>
</dbReference>
<evidence type="ECO:0000313" key="19">
    <source>
        <dbReference type="EMBL" id="UUF06517.1"/>
    </source>
</evidence>
<evidence type="ECO:0000256" key="9">
    <source>
        <dbReference type="ARBA" id="ARBA00022741"/>
    </source>
</evidence>
<comment type="pathway">
    <text evidence="3 16 17">Pyrimidine metabolism; CTP biosynthesis via salvage pathway; CTP from cytidine: step 1/3.</text>
</comment>
<dbReference type="HAMAP" id="MF_00551">
    <property type="entry name" value="Uridine_kinase"/>
    <property type="match status" value="1"/>
</dbReference>
<dbReference type="GO" id="GO:0005524">
    <property type="term" value="F:ATP binding"/>
    <property type="evidence" value="ECO:0007669"/>
    <property type="project" value="UniProtKB-UniRule"/>
</dbReference>
<evidence type="ECO:0000256" key="11">
    <source>
        <dbReference type="ARBA" id="ARBA00022840"/>
    </source>
</evidence>
<dbReference type="NCBIfam" id="TIGR00235">
    <property type="entry name" value="udk"/>
    <property type="match status" value="1"/>
</dbReference>
<dbReference type="EMBL" id="CP071249">
    <property type="protein sequence ID" value="UUF06517.1"/>
    <property type="molecule type" value="Genomic_DNA"/>
</dbReference>
<dbReference type="GO" id="GO:0044211">
    <property type="term" value="P:CTP salvage"/>
    <property type="evidence" value="ECO:0007669"/>
    <property type="project" value="UniProtKB-UniRule"/>
</dbReference>
<dbReference type="GO" id="GO:0005737">
    <property type="term" value="C:cytoplasm"/>
    <property type="evidence" value="ECO:0007669"/>
    <property type="project" value="UniProtKB-SubCell"/>
</dbReference>
<evidence type="ECO:0000256" key="1">
    <source>
        <dbReference type="ARBA" id="ARBA00004496"/>
    </source>
</evidence>
<evidence type="ECO:0000256" key="16">
    <source>
        <dbReference type="HAMAP-Rule" id="MF_00551"/>
    </source>
</evidence>